<comment type="caution">
    <text evidence="1">The sequence shown here is derived from an EMBL/GenBank/DDBJ whole genome shotgun (WGS) entry which is preliminary data.</text>
</comment>
<gene>
    <name evidence="1" type="ORF">HNR48_001948</name>
</gene>
<dbReference type="PANTHER" id="PTHR48228">
    <property type="entry name" value="SUCCINYL-COA--D-CITRAMALATE COA-TRANSFERASE"/>
    <property type="match status" value="1"/>
</dbReference>
<dbReference type="Gene3D" id="3.30.1540.10">
    <property type="entry name" value="formyl-coa transferase, domain 3"/>
    <property type="match status" value="1"/>
</dbReference>
<accession>A0A7X0JTY7</accession>
<proteinExistence type="predicted"/>
<keyword evidence="1" id="KW-0808">Transferase</keyword>
<dbReference type="InterPro" id="IPR023606">
    <property type="entry name" value="CoA-Trfase_III_dom_1_sf"/>
</dbReference>
<reference evidence="1 2" key="1">
    <citation type="submission" date="2020-08" db="EMBL/GenBank/DDBJ databases">
        <title>Genomic Encyclopedia of Type Strains, Phase IV (KMG-IV): sequencing the most valuable type-strain genomes for metagenomic binning, comparative biology and taxonomic classification.</title>
        <authorList>
            <person name="Goeker M."/>
        </authorList>
    </citation>
    <scope>NUCLEOTIDE SEQUENCE [LARGE SCALE GENOMIC DNA]</scope>
    <source>
        <strain evidence="1 2">DSM 22368</strain>
    </source>
</reference>
<dbReference type="PANTHER" id="PTHR48228:SF4">
    <property type="entry name" value="BLR3030 PROTEIN"/>
    <property type="match status" value="1"/>
</dbReference>
<evidence type="ECO:0000313" key="2">
    <source>
        <dbReference type="Proteomes" id="UP000528457"/>
    </source>
</evidence>
<dbReference type="AlphaFoldDB" id="A0A7X0JTY7"/>
<dbReference type="Proteomes" id="UP000528457">
    <property type="component" value="Unassembled WGS sequence"/>
</dbReference>
<dbReference type="SUPFAM" id="SSF89796">
    <property type="entry name" value="CoA-transferase family III (CaiB/BaiF)"/>
    <property type="match status" value="2"/>
</dbReference>
<dbReference type="InterPro" id="IPR003673">
    <property type="entry name" value="CoA-Trfase_fam_III"/>
</dbReference>
<dbReference type="Gene3D" id="3.40.50.10540">
    <property type="entry name" value="Crotonobetainyl-coa:carnitine coa-transferase, domain 1"/>
    <property type="match status" value="2"/>
</dbReference>
<dbReference type="InParanoid" id="A0A7X0JTY7"/>
<protein>
    <submittedName>
        <fullName evidence="1">Crotonobetainyl-CoA:carnitine CoA-transferase CaiB-like acyl-CoA transferase</fullName>
    </submittedName>
</protein>
<dbReference type="Pfam" id="PF02515">
    <property type="entry name" value="CoA_transf_3"/>
    <property type="match status" value="1"/>
</dbReference>
<dbReference type="InterPro" id="IPR050509">
    <property type="entry name" value="CoA-transferase_III"/>
</dbReference>
<sequence length="502" mass="55685">MPVFSKSRGGGGKNNPECSQYASFQALERLWQQFGLEPDRLQQLKLGNDSALLNSSFKVSSAAQASISACALMAEELYFRRIQDGAYHSQDERQSVHVPLNAAEAECTALFTVDGETPESWAKYSGVYACRDGYIRVHANFDHHRDAFLRMIRCKEGEELSREYVAQRVLEYSASELEDRAVEAGAIIARMRSPEEWKAHPQARAMNEQPVLEIEKINDCNPIPLPALETASNTRPLDNIRVLDLTRILAGPVCTRSLAAYGAKVLTVNSPNLPNIEHIIDTGRGKRSCHLDFYQDHDRKALAGLINDADIFVQSYRPGSLAKLGLDAETLSEMRPGLIYSELSAFGHLGPWANKRGFDSIVQTASGFNSAEAQAYADIQNANGQDKGIQLVPKAFPIQILDFATGFLMAFGSQLALLKRAEEGGSWRVRCSLLQTANWLQGFGRQLPLANAPEFDTSAWLKPFPSEYGELMAMPHAAQFSDIPVMFKQASVKPGRNNPEWW</sequence>
<dbReference type="InterPro" id="IPR044855">
    <property type="entry name" value="CoA-Trfase_III_dom3_sf"/>
</dbReference>
<evidence type="ECO:0000313" key="1">
    <source>
        <dbReference type="EMBL" id="MBB6521663.1"/>
    </source>
</evidence>
<name>A0A7X0JTY7_9GAMM</name>
<dbReference type="RefSeq" id="WP_166844777.1">
    <property type="nucleotide sequence ID" value="NZ_JAAONY010000002.1"/>
</dbReference>
<dbReference type="EMBL" id="JACHHT010000002">
    <property type="protein sequence ID" value="MBB6521663.1"/>
    <property type="molecule type" value="Genomic_DNA"/>
</dbReference>
<organism evidence="1 2">
    <name type="scientific">Pseudoteredinibacter isoporae</name>
    <dbReference type="NCBI Taxonomy" id="570281"/>
    <lineage>
        <taxon>Bacteria</taxon>
        <taxon>Pseudomonadati</taxon>
        <taxon>Pseudomonadota</taxon>
        <taxon>Gammaproteobacteria</taxon>
        <taxon>Cellvibrionales</taxon>
        <taxon>Cellvibrionaceae</taxon>
        <taxon>Pseudoteredinibacter</taxon>
    </lineage>
</organism>
<keyword evidence="2" id="KW-1185">Reference proteome</keyword>
<dbReference type="GO" id="GO:0016740">
    <property type="term" value="F:transferase activity"/>
    <property type="evidence" value="ECO:0007669"/>
    <property type="project" value="UniProtKB-KW"/>
</dbReference>